<dbReference type="GO" id="GO:0003700">
    <property type="term" value="F:DNA-binding transcription factor activity"/>
    <property type="evidence" value="ECO:0007669"/>
    <property type="project" value="InterPro"/>
</dbReference>
<dbReference type="InterPro" id="IPR003313">
    <property type="entry name" value="AraC-bd"/>
</dbReference>
<dbReference type="Gene3D" id="1.10.10.60">
    <property type="entry name" value="Homeodomain-like"/>
    <property type="match status" value="2"/>
</dbReference>
<keyword evidence="2" id="KW-0238">DNA-binding</keyword>
<name>A0A3E0WH93_9BACI</name>
<organism evidence="5 6">
    <name type="scientific">Virgibacillus dokdonensis</name>
    <dbReference type="NCBI Taxonomy" id="302167"/>
    <lineage>
        <taxon>Bacteria</taxon>
        <taxon>Bacillati</taxon>
        <taxon>Bacillota</taxon>
        <taxon>Bacilli</taxon>
        <taxon>Bacillales</taxon>
        <taxon>Bacillaceae</taxon>
        <taxon>Virgibacillus</taxon>
    </lineage>
</organism>
<accession>A0A3E0WH93</accession>
<comment type="caution">
    <text evidence="5">The sequence shown here is derived from an EMBL/GenBank/DDBJ whole genome shotgun (WGS) entry which is preliminary data.</text>
</comment>
<evidence type="ECO:0000259" key="4">
    <source>
        <dbReference type="PROSITE" id="PS01124"/>
    </source>
</evidence>
<dbReference type="InterPro" id="IPR009057">
    <property type="entry name" value="Homeodomain-like_sf"/>
</dbReference>
<evidence type="ECO:0000256" key="1">
    <source>
        <dbReference type="ARBA" id="ARBA00023015"/>
    </source>
</evidence>
<dbReference type="SMART" id="SM00342">
    <property type="entry name" value="HTH_ARAC"/>
    <property type="match status" value="1"/>
</dbReference>
<proteinExistence type="predicted"/>
<keyword evidence="3" id="KW-0804">Transcription</keyword>
<protein>
    <submittedName>
        <fullName evidence="5">AraC family transcriptional regulator</fullName>
    </submittedName>
</protein>
<reference evidence="5 6" key="1">
    <citation type="submission" date="2017-05" db="EMBL/GenBank/DDBJ databases">
        <title>Virgibacillus sp. AK90 isolated from a saltern of Kakinada, India.</title>
        <authorList>
            <person name="Gupta V."/>
            <person name="Sidhu C."/>
            <person name="Korpole S."/>
            <person name="Pinnaka A.K."/>
        </authorList>
    </citation>
    <scope>NUCLEOTIDE SEQUENCE [LARGE SCALE GENOMIC DNA]</scope>
    <source>
        <strain evidence="5 6">AK90</strain>
    </source>
</reference>
<evidence type="ECO:0000313" key="6">
    <source>
        <dbReference type="Proteomes" id="UP000256488"/>
    </source>
</evidence>
<keyword evidence="1" id="KW-0805">Transcription regulation</keyword>
<dbReference type="InterPro" id="IPR018060">
    <property type="entry name" value="HTH_AraC"/>
</dbReference>
<dbReference type="Pfam" id="PF02311">
    <property type="entry name" value="AraC_binding"/>
    <property type="match status" value="1"/>
</dbReference>
<dbReference type="PROSITE" id="PS01124">
    <property type="entry name" value="HTH_ARAC_FAMILY_2"/>
    <property type="match status" value="1"/>
</dbReference>
<dbReference type="EMBL" id="NFZX01000068">
    <property type="protein sequence ID" value="RFA32332.1"/>
    <property type="molecule type" value="Genomic_DNA"/>
</dbReference>
<evidence type="ECO:0000256" key="2">
    <source>
        <dbReference type="ARBA" id="ARBA00023125"/>
    </source>
</evidence>
<dbReference type="InterPro" id="IPR037923">
    <property type="entry name" value="HTH-like"/>
</dbReference>
<feature type="domain" description="HTH araC/xylS-type" evidence="4">
    <location>
        <begin position="160"/>
        <end position="258"/>
    </location>
</feature>
<dbReference type="Proteomes" id="UP000256488">
    <property type="component" value="Unassembled WGS sequence"/>
</dbReference>
<dbReference type="GO" id="GO:0043565">
    <property type="term" value="F:sequence-specific DNA binding"/>
    <property type="evidence" value="ECO:0007669"/>
    <property type="project" value="InterPro"/>
</dbReference>
<gene>
    <name evidence="5" type="ORF">CAI16_18335</name>
</gene>
<dbReference type="InterPro" id="IPR020449">
    <property type="entry name" value="Tscrpt_reg_AraC-type_HTH"/>
</dbReference>
<dbReference type="AlphaFoldDB" id="A0A3E0WH93"/>
<dbReference type="SUPFAM" id="SSF46689">
    <property type="entry name" value="Homeodomain-like"/>
    <property type="match status" value="2"/>
</dbReference>
<evidence type="ECO:0000256" key="3">
    <source>
        <dbReference type="ARBA" id="ARBA00023163"/>
    </source>
</evidence>
<dbReference type="PANTHER" id="PTHR43280">
    <property type="entry name" value="ARAC-FAMILY TRANSCRIPTIONAL REGULATOR"/>
    <property type="match status" value="1"/>
</dbReference>
<dbReference type="Pfam" id="PF12833">
    <property type="entry name" value="HTH_18"/>
    <property type="match status" value="1"/>
</dbReference>
<dbReference type="PANTHER" id="PTHR43280:SF2">
    <property type="entry name" value="HTH-TYPE TRANSCRIPTIONAL REGULATOR EXSA"/>
    <property type="match status" value="1"/>
</dbReference>
<sequence>MGDIMIQIGYCGYAYHTNGYFATHKNGYDSYLFRLQTEGVSQAVIKDKKIHLEKGDIIFVAPGEYYQLQIEGGQASGDYHIFFSGEWVDQWWNRFNKPTTIKIDLTDKIVSLWRYLIAEKRRPLSDKNDELMGYLFRSLCLLIERAIKDQAAHCRPFVVTKMMRYIEENATTGFTVDDVANHATLSVSRSVHLFKQYTNKTIIEYAQEIRLAAAIDQMKYTNMTLEHIAENCGFGAYPYFHRVFKKVYGVSPGIYRKTS</sequence>
<evidence type="ECO:0000313" key="5">
    <source>
        <dbReference type="EMBL" id="RFA32332.1"/>
    </source>
</evidence>
<dbReference type="PRINTS" id="PR00032">
    <property type="entry name" value="HTHARAC"/>
</dbReference>
<dbReference type="SUPFAM" id="SSF51215">
    <property type="entry name" value="Regulatory protein AraC"/>
    <property type="match status" value="1"/>
</dbReference>